<sequence length="60" mass="7219">MKKRIGDYIQDVKRRNFTEMQLHDFLEMREAGLSDSEMAMEFGVSKKVIESLQRDMKEEY</sequence>
<dbReference type="Proteomes" id="UP001314796">
    <property type="component" value="Unassembled WGS sequence"/>
</dbReference>
<dbReference type="RefSeq" id="WP_204400184.1">
    <property type="nucleotide sequence ID" value="NZ_JAFBEE010000002.1"/>
</dbReference>
<comment type="caution">
    <text evidence="1">The sequence shown here is derived from an EMBL/GenBank/DDBJ whole genome shotgun (WGS) entry which is preliminary data.</text>
</comment>
<dbReference type="Pfam" id="PF10654">
    <property type="entry name" value="DUF2481"/>
    <property type="match status" value="1"/>
</dbReference>
<dbReference type="Gene3D" id="1.10.10.60">
    <property type="entry name" value="Homeodomain-like"/>
    <property type="match status" value="1"/>
</dbReference>
<accession>A0ABS2NLT2</accession>
<keyword evidence="2" id="KW-1185">Reference proteome</keyword>
<proteinExistence type="predicted"/>
<evidence type="ECO:0000313" key="2">
    <source>
        <dbReference type="Proteomes" id="UP001314796"/>
    </source>
</evidence>
<gene>
    <name evidence="1" type="ORF">JOC73_000406</name>
</gene>
<organism evidence="1 2">
    <name type="scientific">Alkaliphilus hydrothermalis</name>
    <dbReference type="NCBI Taxonomy" id="1482730"/>
    <lineage>
        <taxon>Bacteria</taxon>
        <taxon>Bacillati</taxon>
        <taxon>Bacillota</taxon>
        <taxon>Clostridia</taxon>
        <taxon>Peptostreptococcales</taxon>
        <taxon>Natronincolaceae</taxon>
        <taxon>Alkaliphilus</taxon>
    </lineage>
</organism>
<reference evidence="1 2" key="1">
    <citation type="submission" date="2021-01" db="EMBL/GenBank/DDBJ databases">
        <title>Genomic Encyclopedia of Type Strains, Phase IV (KMG-IV): sequencing the most valuable type-strain genomes for metagenomic binning, comparative biology and taxonomic classification.</title>
        <authorList>
            <person name="Goeker M."/>
        </authorList>
    </citation>
    <scope>NUCLEOTIDE SEQUENCE [LARGE SCALE GENOMIC DNA]</scope>
    <source>
        <strain evidence="1 2">DSM 25890</strain>
    </source>
</reference>
<dbReference type="EMBL" id="JAFBEE010000002">
    <property type="protein sequence ID" value="MBM7613897.1"/>
    <property type="molecule type" value="Genomic_DNA"/>
</dbReference>
<dbReference type="InterPro" id="IPR018916">
    <property type="entry name" value="DUF2481"/>
</dbReference>
<evidence type="ECO:0000313" key="1">
    <source>
        <dbReference type="EMBL" id="MBM7613897.1"/>
    </source>
</evidence>
<protein>
    <submittedName>
        <fullName evidence="1">Transcriptional regulator</fullName>
    </submittedName>
</protein>
<name>A0ABS2NLT2_9FIRM</name>